<name>A0A4V4H7K8_MUSBA</name>
<accession>A0A4V4H7K8</accession>
<comment type="caution">
    <text evidence="8">The sequence shown here is derived from an EMBL/GenBank/DDBJ whole genome shotgun (WGS) entry which is preliminary data.</text>
</comment>
<feature type="transmembrane region" description="Helical" evidence="7">
    <location>
        <begin position="211"/>
        <end position="233"/>
    </location>
</feature>
<dbReference type="Proteomes" id="UP000317650">
    <property type="component" value="Chromosome 1"/>
</dbReference>
<evidence type="ECO:0000256" key="4">
    <source>
        <dbReference type="ARBA" id="ARBA00022989"/>
    </source>
</evidence>
<keyword evidence="4 7" id="KW-1133">Transmembrane helix</keyword>
<organism evidence="8 9">
    <name type="scientific">Musa balbisiana</name>
    <name type="common">Banana</name>
    <dbReference type="NCBI Taxonomy" id="52838"/>
    <lineage>
        <taxon>Eukaryota</taxon>
        <taxon>Viridiplantae</taxon>
        <taxon>Streptophyta</taxon>
        <taxon>Embryophyta</taxon>
        <taxon>Tracheophyta</taxon>
        <taxon>Spermatophyta</taxon>
        <taxon>Magnoliopsida</taxon>
        <taxon>Liliopsida</taxon>
        <taxon>Zingiberales</taxon>
        <taxon>Musaceae</taxon>
        <taxon>Musa</taxon>
    </lineage>
</organism>
<comment type="similarity">
    <text evidence="6">Belongs to the DESIGUAL family.</text>
</comment>
<feature type="transmembrane region" description="Helical" evidence="7">
    <location>
        <begin position="123"/>
        <end position="143"/>
    </location>
</feature>
<evidence type="ECO:0008006" key="10">
    <source>
        <dbReference type="Google" id="ProtNLM"/>
    </source>
</evidence>
<feature type="transmembrane region" description="Helical" evidence="7">
    <location>
        <begin position="262"/>
        <end position="282"/>
    </location>
</feature>
<evidence type="ECO:0000256" key="7">
    <source>
        <dbReference type="SAM" id="Phobius"/>
    </source>
</evidence>
<evidence type="ECO:0000256" key="2">
    <source>
        <dbReference type="ARBA" id="ARBA00022692"/>
    </source>
</evidence>
<dbReference type="EMBL" id="PYDT01000004">
    <property type="protein sequence ID" value="THU64216.1"/>
    <property type="molecule type" value="Genomic_DNA"/>
</dbReference>
<evidence type="ECO:0000256" key="6">
    <source>
        <dbReference type="ARBA" id="ARBA00029467"/>
    </source>
</evidence>
<keyword evidence="2 7" id="KW-0812">Transmembrane</keyword>
<evidence type="ECO:0000256" key="3">
    <source>
        <dbReference type="ARBA" id="ARBA00022729"/>
    </source>
</evidence>
<evidence type="ECO:0000256" key="1">
    <source>
        <dbReference type="ARBA" id="ARBA00004127"/>
    </source>
</evidence>
<evidence type="ECO:0000313" key="8">
    <source>
        <dbReference type="EMBL" id="THU64216.1"/>
    </source>
</evidence>
<gene>
    <name evidence="8" type="ORF">C4D60_Mb01t24150</name>
</gene>
<feature type="transmembrane region" description="Helical" evidence="7">
    <location>
        <begin position="6"/>
        <end position="26"/>
    </location>
</feature>
<evidence type="ECO:0000256" key="5">
    <source>
        <dbReference type="ARBA" id="ARBA00023136"/>
    </source>
</evidence>
<keyword evidence="3" id="KW-0732">Signal</keyword>
<reference evidence="8 9" key="1">
    <citation type="journal article" date="2019" name="Nat. Plants">
        <title>Genome sequencing of Musa balbisiana reveals subgenome evolution and function divergence in polyploid bananas.</title>
        <authorList>
            <person name="Yao X."/>
        </authorList>
    </citation>
    <scope>NUCLEOTIDE SEQUENCE [LARGE SCALE GENOMIC DNA]</scope>
    <source>
        <strain evidence="9">cv. DH-PKW</strain>
        <tissue evidence="8">Leaves</tissue>
    </source>
</reference>
<dbReference type="Pfam" id="PF06749">
    <property type="entry name" value="DUF1218"/>
    <property type="match status" value="2"/>
</dbReference>
<keyword evidence="5 7" id="KW-0472">Membrane</keyword>
<sequence length="318" mass="33375">MAGISVIVVVVVAFLHILAFVLAIGAEMRRSTGKVVPDEYDERTFCAYDSDASTAYGLSAFGLLLLSQAVVSAATRCLCFGRGLSAGGPRTCAIASFVVSWKGPLFLAICLTVVVAAAGMAGISVIVVVVVAFLHILAFVLAIGAEMRRSTGKVVPDEYDERTFCAYDSDASTAYGLSAFGLLLLSQAVVSAATRCLCFGRGLSAGGPRTCAIASFVVSWISFLVAEVCLLAGSARNAYHTKYVGYYAKKDLSSCTALRKGVFAAGATFVLLSMISSLLYYWSYSKADMGGWVKHQNEGGVGMAEFGPEKRGLGNTNG</sequence>
<proteinExistence type="inferred from homology"/>
<dbReference type="InterPro" id="IPR052222">
    <property type="entry name" value="DESIGUAL"/>
</dbReference>
<keyword evidence="9" id="KW-1185">Reference proteome</keyword>
<dbReference type="InterPro" id="IPR009606">
    <property type="entry name" value="DEAL/Modifying_wall_lignin1/2"/>
</dbReference>
<protein>
    <recommendedName>
        <fullName evidence="10">Fiber protein Fb34</fullName>
    </recommendedName>
</protein>
<dbReference type="PANTHER" id="PTHR31769">
    <property type="entry name" value="OS07G0462200 PROTEIN-RELATED"/>
    <property type="match status" value="1"/>
</dbReference>
<dbReference type="AlphaFoldDB" id="A0A4V4H7K8"/>
<dbReference type="GO" id="GO:0012505">
    <property type="term" value="C:endomembrane system"/>
    <property type="evidence" value="ECO:0007669"/>
    <property type="project" value="UniProtKB-SubCell"/>
</dbReference>
<evidence type="ECO:0000313" key="9">
    <source>
        <dbReference type="Proteomes" id="UP000317650"/>
    </source>
</evidence>
<feature type="transmembrane region" description="Helical" evidence="7">
    <location>
        <begin position="92"/>
        <end position="117"/>
    </location>
</feature>
<comment type="subcellular location">
    <subcellularLocation>
        <location evidence="1">Endomembrane system</location>
        <topology evidence="1">Multi-pass membrane protein</topology>
    </subcellularLocation>
</comment>